<evidence type="ECO:0000256" key="6">
    <source>
        <dbReference type="SAM" id="Phobius"/>
    </source>
</evidence>
<evidence type="ECO:0000256" key="1">
    <source>
        <dbReference type="ARBA" id="ARBA00004141"/>
    </source>
</evidence>
<reference evidence="7 8" key="1">
    <citation type="journal article" date="2014" name="BMC Genomics">
        <title>Comparative genome sequencing reveals chemotype-specific gene clusters in the toxigenic black mold Stachybotrys.</title>
        <authorList>
            <person name="Semeiks J."/>
            <person name="Borek D."/>
            <person name="Otwinowski Z."/>
            <person name="Grishin N.V."/>
        </authorList>
    </citation>
    <scope>NUCLEOTIDE SEQUENCE [LARGE SCALE GENOMIC DNA]</scope>
    <source>
        <strain evidence="7 8">IBT 40285</strain>
    </source>
</reference>
<dbReference type="InterPro" id="IPR007568">
    <property type="entry name" value="RTA1"/>
</dbReference>
<evidence type="ECO:0000256" key="4">
    <source>
        <dbReference type="ARBA" id="ARBA00023136"/>
    </source>
</evidence>
<dbReference type="GO" id="GO:0016020">
    <property type="term" value="C:membrane"/>
    <property type="evidence" value="ECO:0007669"/>
    <property type="project" value="UniProtKB-SubCell"/>
</dbReference>
<dbReference type="FunCoup" id="A0A084Q7M1">
    <property type="interactions" value="22"/>
</dbReference>
<dbReference type="InParanoid" id="A0A084Q7M1"/>
<feature type="transmembrane region" description="Helical" evidence="6">
    <location>
        <begin position="111"/>
        <end position="135"/>
    </location>
</feature>
<feature type="transmembrane region" description="Helical" evidence="6">
    <location>
        <begin position="155"/>
        <end position="179"/>
    </location>
</feature>
<dbReference type="OrthoDB" id="3358017at2759"/>
<evidence type="ECO:0008006" key="9">
    <source>
        <dbReference type="Google" id="ProtNLM"/>
    </source>
</evidence>
<protein>
    <recommendedName>
        <fullName evidence="9">Protein RTA1</fullName>
    </recommendedName>
</protein>
<keyword evidence="2 6" id="KW-0812">Transmembrane</keyword>
<feature type="transmembrane region" description="Helical" evidence="6">
    <location>
        <begin position="200"/>
        <end position="219"/>
    </location>
</feature>
<dbReference type="OMA" id="RDSWECM"/>
<keyword evidence="8" id="KW-1185">Reference proteome</keyword>
<feature type="transmembrane region" description="Helical" evidence="6">
    <location>
        <begin position="20"/>
        <end position="37"/>
    </location>
</feature>
<organism evidence="7 8">
    <name type="scientific">Stachybotrys chlorohalonatus (strain IBT 40285)</name>
    <dbReference type="NCBI Taxonomy" id="1283841"/>
    <lineage>
        <taxon>Eukaryota</taxon>
        <taxon>Fungi</taxon>
        <taxon>Dikarya</taxon>
        <taxon>Ascomycota</taxon>
        <taxon>Pezizomycotina</taxon>
        <taxon>Sordariomycetes</taxon>
        <taxon>Hypocreomycetidae</taxon>
        <taxon>Hypocreales</taxon>
        <taxon>Stachybotryaceae</taxon>
        <taxon>Stachybotrys</taxon>
    </lineage>
</organism>
<accession>A0A084Q7M1</accession>
<dbReference type="AlphaFoldDB" id="A0A084Q7M1"/>
<dbReference type="HOGENOM" id="CLU_033465_3_1_1"/>
<evidence type="ECO:0000313" key="8">
    <source>
        <dbReference type="Proteomes" id="UP000028524"/>
    </source>
</evidence>
<evidence type="ECO:0000256" key="5">
    <source>
        <dbReference type="SAM" id="MobiDB-lite"/>
    </source>
</evidence>
<feature type="transmembrane region" description="Helical" evidence="6">
    <location>
        <begin position="234"/>
        <end position="256"/>
    </location>
</feature>
<gene>
    <name evidence="7" type="ORF">S40285_07949</name>
</gene>
<dbReference type="Proteomes" id="UP000028524">
    <property type="component" value="Unassembled WGS sequence"/>
</dbReference>
<comment type="subcellular location">
    <subcellularLocation>
        <location evidence="1">Membrane</location>
        <topology evidence="1">Multi-pass membrane protein</topology>
    </subcellularLocation>
</comment>
<evidence type="ECO:0000256" key="2">
    <source>
        <dbReference type="ARBA" id="ARBA00022692"/>
    </source>
</evidence>
<feature type="transmembrane region" description="Helical" evidence="6">
    <location>
        <begin position="75"/>
        <end position="99"/>
    </location>
</feature>
<evidence type="ECO:0000256" key="3">
    <source>
        <dbReference type="ARBA" id="ARBA00022989"/>
    </source>
</evidence>
<feature type="transmembrane region" description="Helical" evidence="6">
    <location>
        <begin position="44"/>
        <end position="63"/>
    </location>
</feature>
<dbReference type="STRING" id="1283841.A0A084Q7M1"/>
<keyword evidence="3 6" id="KW-1133">Transmembrane helix</keyword>
<proteinExistence type="predicted"/>
<keyword evidence="4 6" id="KW-0472">Membrane</keyword>
<name>A0A084Q7M1_STAC4</name>
<dbReference type="Pfam" id="PF04479">
    <property type="entry name" value="RTA1"/>
    <property type="match status" value="1"/>
</dbReference>
<feature type="region of interest" description="Disordered" evidence="5">
    <location>
        <begin position="267"/>
        <end position="289"/>
    </location>
</feature>
<evidence type="ECO:0000313" key="7">
    <source>
        <dbReference type="EMBL" id="KFA59956.1"/>
    </source>
</evidence>
<dbReference type="PANTHER" id="PTHR31465:SF1">
    <property type="entry name" value="PROTEIN RTA1-RELATED"/>
    <property type="match status" value="1"/>
</dbReference>
<dbReference type="EMBL" id="KL661952">
    <property type="protein sequence ID" value="KFA59956.1"/>
    <property type="molecule type" value="Genomic_DNA"/>
</dbReference>
<sequence>MSEEGYIDFQLYRYDPSLPAAITSTVVFGILTGLHIWRLTKTRSLYFIPFAVGGLLETCGYAARIASHFDRESILAFSIQAIFILVGPALYAASIYMILGRIIISLRTEHLSLIPISWVTRIFVCGDIISFSLQAAGGGYQASGTLEAYETGETVIVAGLFIQIAVFGFFVVTSCLFHYRCLRSPTPRAAEQAIPWRTDLYVLYTVSGIILVRSVFRVIEYLQGNSGYLISHEIFLYVFDAILMAIVMIVFLIWYVDHLDKKKNRGKSHERLDSSERQMELGLRDAVHK</sequence>
<dbReference type="PANTHER" id="PTHR31465">
    <property type="entry name" value="PROTEIN RTA1-RELATED"/>
    <property type="match status" value="1"/>
</dbReference>